<reference evidence="2" key="1">
    <citation type="submission" date="2018-02" db="EMBL/GenBank/DDBJ databases">
        <title>Rhizophora mucronata_Transcriptome.</title>
        <authorList>
            <person name="Meera S.P."/>
            <person name="Sreeshan A."/>
            <person name="Augustine A."/>
        </authorList>
    </citation>
    <scope>NUCLEOTIDE SEQUENCE</scope>
    <source>
        <tissue evidence="2">Leaf</tissue>
    </source>
</reference>
<accession>A0A2P2N9L2</accession>
<evidence type="ECO:0000256" key="1">
    <source>
        <dbReference type="SAM" id="MobiDB-lite"/>
    </source>
</evidence>
<organism evidence="2">
    <name type="scientific">Rhizophora mucronata</name>
    <name type="common">Asiatic mangrove</name>
    <dbReference type="NCBI Taxonomy" id="61149"/>
    <lineage>
        <taxon>Eukaryota</taxon>
        <taxon>Viridiplantae</taxon>
        <taxon>Streptophyta</taxon>
        <taxon>Embryophyta</taxon>
        <taxon>Tracheophyta</taxon>
        <taxon>Spermatophyta</taxon>
        <taxon>Magnoliopsida</taxon>
        <taxon>eudicotyledons</taxon>
        <taxon>Gunneridae</taxon>
        <taxon>Pentapetalae</taxon>
        <taxon>rosids</taxon>
        <taxon>fabids</taxon>
        <taxon>Malpighiales</taxon>
        <taxon>Rhizophoraceae</taxon>
        <taxon>Rhizophora</taxon>
    </lineage>
</organism>
<protein>
    <submittedName>
        <fullName evidence="2">Uncharacterized protein</fullName>
    </submittedName>
</protein>
<dbReference type="EMBL" id="GGEC01058678">
    <property type="protein sequence ID" value="MBX39162.1"/>
    <property type="molecule type" value="Transcribed_RNA"/>
</dbReference>
<proteinExistence type="predicted"/>
<dbReference type="AlphaFoldDB" id="A0A2P2N9L2"/>
<sequence>MSNCVGYMDLFLHPALINTWLRSPIIVHSSIFEFTIYAKKFLNSCQSAKTKITLEKLRIGICSEDTHTSNIHSDSTEKKTSSIIHKI</sequence>
<feature type="region of interest" description="Disordered" evidence="1">
    <location>
        <begin position="68"/>
        <end position="87"/>
    </location>
</feature>
<evidence type="ECO:0000313" key="2">
    <source>
        <dbReference type="EMBL" id="MBX39162.1"/>
    </source>
</evidence>
<name>A0A2P2N9L2_RHIMU</name>